<keyword evidence="1" id="KW-0472">Membrane</keyword>
<name>A0A9P4VRT2_9PEZI</name>
<reference evidence="2" key="1">
    <citation type="journal article" date="2020" name="Stud. Mycol.">
        <title>101 Dothideomycetes genomes: a test case for predicting lifestyles and emergence of pathogens.</title>
        <authorList>
            <person name="Haridas S."/>
            <person name="Albert R."/>
            <person name="Binder M."/>
            <person name="Bloem J."/>
            <person name="Labutti K."/>
            <person name="Salamov A."/>
            <person name="Andreopoulos B."/>
            <person name="Baker S."/>
            <person name="Barry K."/>
            <person name="Bills G."/>
            <person name="Bluhm B."/>
            <person name="Cannon C."/>
            <person name="Castanera R."/>
            <person name="Culley D."/>
            <person name="Daum C."/>
            <person name="Ezra D."/>
            <person name="Gonzalez J."/>
            <person name="Henrissat B."/>
            <person name="Kuo A."/>
            <person name="Liang C."/>
            <person name="Lipzen A."/>
            <person name="Lutzoni F."/>
            <person name="Magnuson J."/>
            <person name="Mondo S."/>
            <person name="Nolan M."/>
            <person name="Ohm R."/>
            <person name="Pangilinan J."/>
            <person name="Park H.-J."/>
            <person name="Ramirez L."/>
            <person name="Alfaro M."/>
            <person name="Sun H."/>
            <person name="Tritt A."/>
            <person name="Yoshinaga Y."/>
            <person name="Zwiers L.-H."/>
            <person name="Turgeon B."/>
            <person name="Goodwin S."/>
            <person name="Spatafora J."/>
            <person name="Crous P."/>
            <person name="Grigoriev I."/>
        </authorList>
    </citation>
    <scope>NUCLEOTIDE SEQUENCE</scope>
    <source>
        <strain evidence="2">CBS 101060</strain>
    </source>
</reference>
<keyword evidence="3" id="KW-1185">Reference proteome</keyword>
<keyword evidence="1" id="KW-0812">Transmembrane</keyword>
<evidence type="ECO:0000313" key="2">
    <source>
        <dbReference type="EMBL" id="KAF2843281.1"/>
    </source>
</evidence>
<proteinExistence type="predicted"/>
<evidence type="ECO:0000256" key="1">
    <source>
        <dbReference type="SAM" id="Phobius"/>
    </source>
</evidence>
<dbReference type="Proteomes" id="UP000799429">
    <property type="component" value="Unassembled WGS sequence"/>
</dbReference>
<dbReference type="AlphaFoldDB" id="A0A9P4VRT2"/>
<sequence length="56" mass="6345">MSFYCHCYQAVALSSNGLDLVGLAEIHIHLYSANIFLIFMLYLMFVASINWLSSIV</sequence>
<accession>A0A9P4VRT2</accession>
<feature type="transmembrane region" description="Helical" evidence="1">
    <location>
        <begin position="28"/>
        <end position="52"/>
    </location>
</feature>
<organism evidence="2 3">
    <name type="scientific">Patellaria atrata CBS 101060</name>
    <dbReference type="NCBI Taxonomy" id="1346257"/>
    <lineage>
        <taxon>Eukaryota</taxon>
        <taxon>Fungi</taxon>
        <taxon>Dikarya</taxon>
        <taxon>Ascomycota</taxon>
        <taxon>Pezizomycotina</taxon>
        <taxon>Dothideomycetes</taxon>
        <taxon>Dothideomycetes incertae sedis</taxon>
        <taxon>Patellariales</taxon>
        <taxon>Patellariaceae</taxon>
        <taxon>Patellaria</taxon>
    </lineage>
</organism>
<evidence type="ECO:0000313" key="3">
    <source>
        <dbReference type="Proteomes" id="UP000799429"/>
    </source>
</evidence>
<keyword evidence="1" id="KW-1133">Transmembrane helix</keyword>
<gene>
    <name evidence="2" type="ORF">M501DRAFT_994157</name>
</gene>
<comment type="caution">
    <text evidence="2">The sequence shown here is derived from an EMBL/GenBank/DDBJ whole genome shotgun (WGS) entry which is preliminary data.</text>
</comment>
<dbReference type="EMBL" id="MU006089">
    <property type="protein sequence ID" value="KAF2843281.1"/>
    <property type="molecule type" value="Genomic_DNA"/>
</dbReference>
<protein>
    <submittedName>
        <fullName evidence="2">Uncharacterized protein</fullName>
    </submittedName>
</protein>